<protein>
    <recommendedName>
        <fullName evidence="4">Small ribosomal subunit protein bS18</fullName>
    </recommendedName>
</protein>
<dbReference type="Proteomes" id="UP000177954">
    <property type="component" value="Unassembled WGS sequence"/>
</dbReference>
<dbReference type="PRINTS" id="PR00974">
    <property type="entry name" value="RIBOSOMALS18"/>
</dbReference>
<keyword evidence="3 4" id="KW-0687">Ribonucleoprotein</keyword>
<reference evidence="6 7" key="1">
    <citation type="journal article" date="2016" name="Nat. Commun.">
        <title>Thousands of microbial genomes shed light on interconnected biogeochemical processes in an aquifer system.</title>
        <authorList>
            <person name="Anantharaman K."/>
            <person name="Brown C.T."/>
            <person name="Hug L.A."/>
            <person name="Sharon I."/>
            <person name="Castelle C.J."/>
            <person name="Probst A.J."/>
            <person name="Thomas B.C."/>
            <person name="Singh A."/>
            <person name="Wilkins M.J."/>
            <person name="Karaoz U."/>
            <person name="Brodie E.L."/>
            <person name="Williams K.H."/>
            <person name="Hubbard S.S."/>
            <person name="Banfield J.F."/>
        </authorList>
    </citation>
    <scope>NUCLEOTIDE SEQUENCE [LARGE SCALE GENOMIC DNA]</scope>
</reference>
<evidence type="ECO:0000313" key="7">
    <source>
        <dbReference type="Proteomes" id="UP000177954"/>
    </source>
</evidence>
<dbReference type="Gene3D" id="4.10.640.10">
    <property type="entry name" value="Ribosomal protein S18"/>
    <property type="match status" value="1"/>
</dbReference>
<evidence type="ECO:0000313" key="6">
    <source>
        <dbReference type="EMBL" id="OGZ56661.1"/>
    </source>
</evidence>
<evidence type="ECO:0000256" key="2">
    <source>
        <dbReference type="ARBA" id="ARBA00022980"/>
    </source>
</evidence>
<dbReference type="InterPro" id="IPR001648">
    <property type="entry name" value="Ribosomal_bS18"/>
</dbReference>
<dbReference type="Pfam" id="PF01084">
    <property type="entry name" value="Ribosomal_S18"/>
    <property type="match status" value="1"/>
</dbReference>
<evidence type="ECO:0000256" key="5">
    <source>
        <dbReference type="RuleBase" id="RU003910"/>
    </source>
</evidence>
<evidence type="ECO:0000256" key="1">
    <source>
        <dbReference type="ARBA" id="ARBA00005589"/>
    </source>
</evidence>
<keyword evidence="2 4" id="KW-0689">Ribosomal protein</keyword>
<dbReference type="GO" id="GO:0022627">
    <property type="term" value="C:cytosolic small ribosomal subunit"/>
    <property type="evidence" value="ECO:0007669"/>
    <property type="project" value="TreeGrafter"/>
</dbReference>
<accession>A0A1G2H346</accession>
<dbReference type="NCBIfam" id="TIGR00165">
    <property type="entry name" value="S18"/>
    <property type="match status" value="1"/>
</dbReference>
<comment type="subunit">
    <text evidence="4">Part of the 30S ribosomal subunit. Forms a tight heterodimer with protein bS6.</text>
</comment>
<dbReference type="EMBL" id="MHNZ01000011">
    <property type="protein sequence ID" value="OGZ56661.1"/>
    <property type="molecule type" value="Genomic_DNA"/>
</dbReference>
<evidence type="ECO:0000256" key="3">
    <source>
        <dbReference type="ARBA" id="ARBA00023274"/>
    </source>
</evidence>
<dbReference type="HAMAP" id="MF_00270">
    <property type="entry name" value="Ribosomal_bS18"/>
    <property type="match status" value="1"/>
</dbReference>
<comment type="function">
    <text evidence="4">Binds as a heterodimer with protein bS6 to the central domain of the 16S rRNA, where it helps stabilize the platform of the 30S subunit.</text>
</comment>
<sequence>MIIQPQKKQCYFCTTNTRVVDYKDAETLRNFMNPQSKIMPKRRTGLCSLHQRRLALAVKRARIMGVVPFTTR</sequence>
<dbReference type="PANTHER" id="PTHR13479">
    <property type="entry name" value="30S RIBOSOMAL PROTEIN S18"/>
    <property type="match status" value="1"/>
</dbReference>
<dbReference type="STRING" id="1802129.A3J04_02835"/>
<evidence type="ECO:0000256" key="4">
    <source>
        <dbReference type="HAMAP-Rule" id="MF_00270"/>
    </source>
</evidence>
<name>A0A1G2H346_9BACT</name>
<comment type="caution">
    <text evidence="6">The sequence shown here is derived from an EMBL/GenBank/DDBJ whole genome shotgun (WGS) entry which is preliminary data.</text>
</comment>
<dbReference type="GO" id="GO:0006412">
    <property type="term" value="P:translation"/>
    <property type="evidence" value="ECO:0007669"/>
    <property type="project" value="UniProtKB-UniRule"/>
</dbReference>
<organism evidence="6 7">
    <name type="scientific">Candidatus Ryanbacteria bacterium RIFCSPLOWO2_02_FULL_47_14</name>
    <dbReference type="NCBI Taxonomy" id="1802129"/>
    <lineage>
        <taxon>Bacteria</taxon>
        <taxon>Candidatus Ryaniibacteriota</taxon>
    </lineage>
</organism>
<keyword evidence="4" id="KW-0699">rRNA-binding</keyword>
<dbReference type="GO" id="GO:0003735">
    <property type="term" value="F:structural constituent of ribosome"/>
    <property type="evidence" value="ECO:0007669"/>
    <property type="project" value="InterPro"/>
</dbReference>
<dbReference type="GO" id="GO:0070181">
    <property type="term" value="F:small ribosomal subunit rRNA binding"/>
    <property type="evidence" value="ECO:0007669"/>
    <property type="project" value="TreeGrafter"/>
</dbReference>
<dbReference type="PANTHER" id="PTHR13479:SF40">
    <property type="entry name" value="SMALL RIBOSOMAL SUBUNIT PROTEIN BS18M"/>
    <property type="match status" value="1"/>
</dbReference>
<dbReference type="AlphaFoldDB" id="A0A1G2H346"/>
<proteinExistence type="inferred from homology"/>
<dbReference type="SUPFAM" id="SSF46911">
    <property type="entry name" value="Ribosomal protein S18"/>
    <property type="match status" value="1"/>
</dbReference>
<dbReference type="InterPro" id="IPR036870">
    <property type="entry name" value="Ribosomal_bS18_sf"/>
</dbReference>
<comment type="similarity">
    <text evidence="1 4 5">Belongs to the bacterial ribosomal protein bS18 family.</text>
</comment>
<keyword evidence="4" id="KW-0694">RNA-binding</keyword>
<gene>
    <name evidence="4" type="primary">rpsR</name>
    <name evidence="6" type="ORF">A3J04_02835</name>
</gene>